<dbReference type="Gene3D" id="1.20.58.2180">
    <property type="match status" value="1"/>
</dbReference>
<dbReference type="InterPro" id="IPR050902">
    <property type="entry name" value="ABC_Transporter_SBP"/>
</dbReference>
<proteinExistence type="predicted"/>
<evidence type="ECO:0000313" key="2">
    <source>
        <dbReference type="EMBL" id="SPY44352.1"/>
    </source>
</evidence>
<gene>
    <name evidence="2" type="ORF">NCTC11647_03291</name>
</gene>
<organism evidence="2 3">
    <name type="scientific">Photobacterium damselae</name>
    <dbReference type="NCBI Taxonomy" id="38293"/>
    <lineage>
        <taxon>Bacteria</taxon>
        <taxon>Pseudomonadati</taxon>
        <taxon>Pseudomonadota</taxon>
        <taxon>Gammaproteobacteria</taxon>
        <taxon>Vibrionales</taxon>
        <taxon>Vibrionaceae</taxon>
        <taxon>Photobacterium</taxon>
    </lineage>
</organism>
<dbReference type="Gene3D" id="3.40.50.1980">
    <property type="entry name" value="Nitrogenase molybdenum iron protein domain"/>
    <property type="match status" value="2"/>
</dbReference>
<name>A0A2T3QJA1_PHODM</name>
<dbReference type="InterPro" id="IPR002491">
    <property type="entry name" value="ABC_transptr_periplasmic_BD"/>
</dbReference>
<evidence type="ECO:0000313" key="3">
    <source>
        <dbReference type="Proteomes" id="UP000251647"/>
    </source>
</evidence>
<dbReference type="AlphaFoldDB" id="A0A2T3QJA1"/>
<accession>A0A2T3QJA1</accession>
<dbReference type="RefSeq" id="WP_005303955.1">
    <property type="nucleotide sequence ID" value="NZ_PYOG01000011.1"/>
</dbReference>
<reference evidence="2 3" key="1">
    <citation type="submission" date="2018-06" db="EMBL/GenBank/DDBJ databases">
        <authorList>
            <consortium name="Pathogen Informatics"/>
            <person name="Doyle S."/>
        </authorList>
    </citation>
    <scope>NUCLEOTIDE SEQUENCE [LARGE SCALE GENOMIC DNA]</scope>
    <source>
        <strain evidence="2 3">NCTC11647</strain>
    </source>
</reference>
<feature type="signal peptide" evidence="1">
    <location>
        <begin position="1"/>
        <end position="20"/>
    </location>
</feature>
<dbReference type="SUPFAM" id="SSF53807">
    <property type="entry name" value="Helical backbone' metal receptor"/>
    <property type="match status" value="1"/>
</dbReference>
<dbReference type="OrthoDB" id="9775594at2"/>
<dbReference type="EMBL" id="UATL01000005">
    <property type="protein sequence ID" value="SPY44352.1"/>
    <property type="molecule type" value="Genomic_DNA"/>
</dbReference>
<dbReference type="PANTHER" id="PTHR30535">
    <property type="entry name" value="VITAMIN B12-BINDING PROTEIN"/>
    <property type="match status" value="1"/>
</dbReference>
<dbReference type="Pfam" id="PF01497">
    <property type="entry name" value="Peripla_BP_2"/>
    <property type="match status" value="1"/>
</dbReference>
<evidence type="ECO:0000256" key="1">
    <source>
        <dbReference type="SAM" id="SignalP"/>
    </source>
</evidence>
<protein>
    <submittedName>
        <fullName evidence="2">Vitamin B12-transporter protein BtuF</fullName>
    </submittedName>
</protein>
<dbReference type="Proteomes" id="UP000251647">
    <property type="component" value="Unassembled WGS sequence"/>
</dbReference>
<dbReference type="PROSITE" id="PS50983">
    <property type="entry name" value="FE_B12_PBP"/>
    <property type="match status" value="1"/>
</dbReference>
<keyword evidence="1" id="KW-0732">Signal</keyword>
<sequence length="340" mass="37903">MKLKATVALVCSLISVSAMATSTTRTVIDDTGAKVVLPNHPIERVADAWYSHTTELMALGEGDKIVATINHPESRPWMFKIQPSLNHALLGQGKIFNIESLLNRDVQLAFVMTGNPQRIAMESVNIPVVQVHFTTLDGLQKTMLLTAKAMGSEKAMVRAKEYNQYLQHQLKRIKKKTEKLTEQQRPKVLHISSLNPLKVDGQGTLISDWISIAGGRNVAEVKGTMQPVSAEQILAWQPDIVILQGDAGDIKQSSEASLLEQLKAVKDGHVLRNPLGVFTWDRYGPESALQIQWAAKAFHPELFKHDNLAKITQEFYQHFFDYSLTPEQASRILQALPPRS</sequence>
<feature type="chain" id="PRO_5035270862" evidence="1">
    <location>
        <begin position="21"/>
        <end position="340"/>
    </location>
</feature>
<dbReference type="PANTHER" id="PTHR30535:SF34">
    <property type="entry name" value="MOLYBDATE-BINDING PROTEIN MOLA"/>
    <property type="match status" value="1"/>
</dbReference>